<evidence type="ECO:0000256" key="1">
    <source>
        <dbReference type="ARBA" id="ARBA00004127"/>
    </source>
</evidence>
<keyword evidence="4 8" id="KW-0812">Transmembrane</keyword>
<comment type="subcellular location">
    <subcellularLocation>
        <location evidence="1">Endomembrane system</location>
        <topology evidence="1">Multi-pass membrane protein</topology>
    </subcellularLocation>
</comment>
<dbReference type="AlphaFoldDB" id="W0T2J4"/>
<dbReference type="InterPro" id="IPR036259">
    <property type="entry name" value="MFS_trans_sf"/>
</dbReference>
<dbReference type="KEGG" id="kmx:KLMA_10008"/>
<sequence>MSDIREKDKQVGTAEEEGDFQEKALKEIPRNVYGHVDRLVSTRSLVIRKAELMARQYERWYLQLLFLCCAFICTYGYSLGSTVRSSYMTFATNSYKTHSLLSTISIINLVISAVSQLFFAGLSDVFGRISLLIISTIFYIVGTVIQSQAYDIQRYAAGSVFYNVGVVGVMLQVTLFLSDNSSLKWRLLYAFVPAWPSIINVWVSGNIVDMNNPLLNWSWGIGMWAFIGPLTTLPLFCCLLHMRYLASKTEEWQQLLKEKTFYEKNGLVQTLVQLFWKLDIIGLMLFVVSTGCILVPLTIAGGVSNKWKTVKIVLPLVLGFALLPGMIYWESKCARNPFAPFKLIKDRGIWAPIAMNFMVCFVYQMACGYLYTILIVAMNQSYMAATRISTLYAFSAGLFSPFFGFLVAKSRRLKFYMVIGCGMYFIIMGLFYHFRGGDNAAKGIIGAMTIWGIATCMYNYPITTAAQSVTSHEHMATVTAFLLTVYRIGGAVASAISGAIWTNSLYSKLLDNMGDEELASAAYQSPLTFITLHKWGTPTRQAMVEAYRAVQRYEVIVALAIVAPMFIVTLCLRDPELVDDYGQKLEDGEFVNKHSDDKISEWLLDKLRWFRNKE</sequence>
<comment type="similarity">
    <text evidence="2">Belongs to the major facilitator superfamily.</text>
</comment>
<protein>
    <submittedName>
        <fullName evidence="9">Siderophore iron transporter ARN2</fullName>
    </submittedName>
</protein>
<dbReference type="GO" id="GO:0015343">
    <property type="term" value="F:siderophore-iron transmembrane transporter activity"/>
    <property type="evidence" value="ECO:0007669"/>
    <property type="project" value="TreeGrafter"/>
</dbReference>
<feature type="transmembrane region" description="Helical" evidence="8">
    <location>
        <begin position="349"/>
        <end position="371"/>
    </location>
</feature>
<feature type="transmembrane region" description="Helical" evidence="8">
    <location>
        <begin position="187"/>
        <end position="205"/>
    </location>
</feature>
<evidence type="ECO:0000256" key="3">
    <source>
        <dbReference type="ARBA" id="ARBA00022448"/>
    </source>
</evidence>
<proteinExistence type="inferred from homology"/>
<feature type="transmembrane region" description="Helical" evidence="8">
    <location>
        <begin position="155"/>
        <end position="175"/>
    </location>
</feature>
<dbReference type="SUPFAM" id="SSF103473">
    <property type="entry name" value="MFS general substrate transporter"/>
    <property type="match status" value="1"/>
</dbReference>
<dbReference type="FunFam" id="1.20.1250.20:FF:000197">
    <property type="entry name" value="Siderophore iron transporter 1"/>
    <property type="match status" value="1"/>
</dbReference>
<dbReference type="EMBL" id="AP012213">
    <property type="protein sequence ID" value="BAO37630.1"/>
    <property type="molecule type" value="Genomic_DNA"/>
</dbReference>
<name>W0T2J4_KLUMD</name>
<dbReference type="CDD" id="cd17322">
    <property type="entry name" value="MFS_ARN_like"/>
    <property type="match status" value="1"/>
</dbReference>
<dbReference type="Gene3D" id="1.20.1250.20">
    <property type="entry name" value="MFS general substrate transporter like domains"/>
    <property type="match status" value="2"/>
</dbReference>
<evidence type="ECO:0000256" key="7">
    <source>
        <dbReference type="ARBA" id="ARBA00023136"/>
    </source>
</evidence>
<evidence type="ECO:0000256" key="6">
    <source>
        <dbReference type="ARBA" id="ARBA00023065"/>
    </source>
</evidence>
<feature type="transmembrane region" description="Helical" evidence="8">
    <location>
        <begin position="480"/>
        <end position="501"/>
    </location>
</feature>
<gene>
    <name evidence="9" type="primary">ARN2</name>
    <name evidence="9" type="ORF">KLMA_10008</name>
</gene>
<keyword evidence="5 8" id="KW-1133">Transmembrane helix</keyword>
<keyword evidence="6" id="KW-0406">Ion transport</keyword>
<dbReference type="GO" id="GO:0005768">
    <property type="term" value="C:endosome"/>
    <property type="evidence" value="ECO:0007669"/>
    <property type="project" value="TreeGrafter"/>
</dbReference>
<dbReference type="GO" id="GO:0005774">
    <property type="term" value="C:vacuolar membrane"/>
    <property type="evidence" value="ECO:0007669"/>
    <property type="project" value="TreeGrafter"/>
</dbReference>
<keyword evidence="3" id="KW-0813">Transport</keyword>
<dbReference type="PANTHER" id="PTHR23501">
    <property type="entry name" value="MAJOR FACILITATOR SUPERFAMILY"/>
    <property type="match status" value="1"/>
</dbReference>
<dbReference type="Proteomes" id="UP000065495">
    <property type="component" value="Chromosome 1"/>
</dbReference>
<feature type="transmembrane region" description="Helical" evidence="8">
    <location>
        <begin position="391"/>
        <end position="408"/>
    </location>
</feature>
<evidence type="ECO:0000256" key="4">
    <source>
        <dbReference type="ARBA" id="ARBA00022692"/>
    </source>
</evidence>
<dbReference type="GO" id="GO:0005886">
    <property type="term" value="C:plasma membrane"/>
    <property type="evidence" value="ECO:0007669"/>
    <property type="project" value="TreeGrafter"/>
</dbReference>
<feature type="transmembrane region" description="Helical" evidence="8">
    <location>
        <begin position="440"/>
        <end position="460"/>
    </location>
</feature>
<feature type="transmembrane region" description="Helical" evidence="8">
    <location>
        <begin position="100"/>
        <end position="122"/>
    </location>
</feature>
<feature type="transmembrane region" description="Helical" evidence="8">
    <location>
        <begin position="415"/>
        <end position="434"/>
    </location>
</feature>
<dbReference type="RefSeq" id="XP_022673548.1">
    <property type="nucleotide sequence ID" value="XM_022822525.1"/>
</dbReference>
<feature type="transmembrane region" description="Helical" evidence="8">
    <location>
        <begin position="312"/>
        <end position="329"/>
    </location>
</feature>
<dbReference type="VEuPathDB" id="FungiDB:KLMA_10008"/>
<dbReference type="GeneID" id="34713693"/>
<dbReference type="InterPro" id="IPR011701">
    <property type="entry name" value="MFS"/>
</dbReference>
<dbReference type="Pfam" id="PF07690">
    <property type="entry name" value="MFS_1"/>
    <property type="match status" value="1"/>
</dbReference>
<feature type="transmembrane region" description="Helical" evidence="8">
    <location>
        <begin position="217"/>
        <end position="240"/>
    </location>
</feature>
<organism evidence="9 10">
    <name type="scientific">Kluyveromyces marxianus (strain DMKU3-1042 / BCC 29191 / NBRC 104275)</name>
    <name type="common">Yeast</name>
    <name type="synonym">Candida kefyr</name>
    <dbReference type="NCBI Taxonomy" id="1003335"/>
    <lineage>
        <taxon>Eukaryota</taxon>
        <taxon>Fungi</taxon>
        <taxon>Dikarya</taxon>
        <taxon>Ascomycota</taxon>
        <taxon>Saccharomycotina</taxon>
        <taxon>Saccharomycetes</taxon>
        <taxon>Saccharomycetales</taxon>
        <taxon>Saccharomycetaceae</taxon>
        <taxon>Kluyveromyces</taxon>
    </lineage>
</organism>
<accession>W0T2J4</accession>
<evidence type="ECO:0000313" key="9">
    <source>
        <dbReference type="EMBL" id="BAO37630.1"/>
    </source>
</evidence>
<feature type="transmembrane region" description="Helical" evidence="8">
    <location>
        <begin position="60"/>
        <end position="80"/>
    </location>
</feature>
<feature type="transmembrane region" description="Helical" evidence="8">
    <location>
        <begin position="280"/>
        <end position="300"/>
    </location>
</feature>
<evidence type="ECO:0000313" key="10">
    <source>
        <dbReference type="Proteomes" id="UP000065495"/>
    </source>
</evidence>
<evidence type="ECO:0000256" key="2">
    <source>
        <dbReference type="ARBA" id="ARBA00008335"/>
    </source>
</evidence>
<dbReference type="PANTHER" id="PTHR23501:SF92">
    <property type="entry name" value="GLUTATHIONE EXCHANGER 1-RELATED"/>
    <property type="match status" value="1"/>
</dbReference>
<keyword evidence="7 8" id="KW-0472">Membrane</keyword>
<dbReference type="OrthoDB" id="2241241at2759"/>
<feature type="transmembrane region" description="Helical" evidence="8">
    <location>
        <begin position="553"/>
        <end position="572"/>
    </location>
</feature>
<evidence type="ECO:0000256" key="8">
    <source>
        <dbReference type="SAM" id="Phobius"/>
    </source>
</evidence>
<evidence type="ECO:0000256" key="5">
    <source>
        <dbReference type="ARBA" id="ARBA00022989"/>
    </source>
</evidence>
<reference evidence="9 10" key="1">
    <citation type="journal article" date="2015" name="Biotechnol. Biofuels">
        <title>Genetic basis of the highly efficient yeast Kluyveromyces marxianus: complete genome sequence and transcriptome analyses.</title>
        <authorList>
            <person name="Lertwattanasakul N."/>
            <person name="Kosaka T."/>
            <person name="Hosoyama A."/>
            <person name="Suzuki Y."/>
            <person name="Rodrussamee N."/>
            <person name="Matsutani M."/>
            <person name="Murata M."/>
            <person name="Fujimoto N."/>
            <person name="Suprayogi"/>
            <person name="Tsuchikane K."/>
            <person name="Limtong S."/>
            <person name="Fujita N."/>
            <person name="Yamada M."/>
        </authorList>
    </citation>
    <scope>NUCLEOTIDE SEQUENCE [LARGE SCALE GENOMIC DNA]</scope>
    <source>
        <strain evidence="10">DMKU3-1042 / BCC 29191 / NBRC 104275</strain>
    </source>
</reference>
<feature type="transmembrane region" description="Helical" evidence="8">
    <location>
        <begin position="129"/>
        <end position="149"/>
    </location>
</feature>